<evidence type="ECO:0000256" key="2">
    <source>
        <dbReference type="ARBA" id="ARBA00022475"/>
    </source>
</evidence>
<sequence>MFNKLLSYAPVQIFSALSVFALIAIQTRFLAVSEYGLLAVLLVIMESTRSMFAQWINTALLRFYPSAQSPEREQLLCLSSSLLWLFAAVAVLVVALCLWVFSLFSWSNMLWVALLFVAKGTYTYYLERARVCEQVNRYRYATLTQAVLSVVLTLGCLWLDGALHSALIALVASNAIALLFTLRRNPQGYKGTPVLRREFLHYGLPFMFTGALGVLATRSDRIVIAQLTSLEQAGLYAGIANLLVGLMALVFMVVALPLYPELTKLTDKPQQLRQAHSRYGGYLCALAIPALTGLCLLAQPLITVFLGERYQQLDLRVFYAIAAATFILNLRGHYLDHGLQFRLRTQWLPLITAVGFALQLALAFTWVPKLGALGAALALLIAMCVAALLSLITGRYYRYYFTWPAQLYKTLLATTVMGAVLYTLLSNLVSLAPWQQLVIGVLVGTTTYALMHWLLNTFAIRSQSLNWRRRSV</sequence>
<dbReference type="RefSeq" id="WP_045978963.1">
    <property type="nucleotide sequence ID" value="NZ_JXXY01000005.1"/>
</dbReference>
<dbReference type="PATRIC" id="fig|151081.8.peg.1308"/>
<evidence type="ECO:0000256" key="1">
    <source>
        <dbReference type="ARBA" id="ARBA00004651"/>
    </source>
</evidence>
<dbReference type="GeneID" id="58226990"/>
<feature type="transmembrane region" description="Helical" evidence="6">
    <location>
        <begin position="82"/>
        <end position="102"/>
    </location>
</feature>
<keyword evidence="2" id="KW-1003">Cell membrane</keyword>
<feature type="transmembrane region" description="Helical" evidence="6">
    <location>
        <begin position="236"/>
        <end position="259"/>
    </location>
</feature>
<proteinExistence type="predicted"/>
<keyword evidence="5 6" id="KW-0472">Membrane</keyword>
<dbReference type="OrthoDB" id="5906224at2"/>
<feature type="transmembrane region" description="Helical" evidence="6">
    <location>
        <begin position="138"/>
        <end position="155"/>
    </location>
</feature>
<feature type="transmembrane region" description="Helical" evidence="6">
    <location>
        <begin position="108"/>
        <end position="126"/>
    </location>
</feature>
<accession>A0A0F4Q3E5</accession>
<keyword evidence="4 6" id="KW-1133">Transmembrane helix</keyword>
<dbReference type="PANTHER" id="PTHR30250:SF31">
    <property type="entry name" value="INNER MEMBRANE PROTEIN YGHQ"/>
    <property type="match status" value="1"/>
</dbReference>
<keyword evidence="3 6" id="KW-0812">Transmembrane</keyword>
<feature type="transmembrane region" description="Helical" evidence="6">
    <location>
        <begin position="280"/>
        <end position="305"/>
    </location>
</feature>
<feature type="transmembrane region" description="Helical" evidence="6">
    <location>
        <begin position="347"/>
        <end position="367"/>
    </location>
</feature>
<organism evidence="7 8">
    <name type="scientific">Pseudoalteromonas ruthenica</name>
    <dbReference type="NCBI Taxonomy" id="151081"/>
    <lineage>
        <taxon>Bacteria</taxon>
        <taxon>Pseudomonadati</taxon>
        <taxon>Pseudomonadota</taxon>
        <taxon>Gammaproteobacteria</taxon>
        <taxon>Alteromonadales</taxon>
        <taxon>Pseudoalteromonadaceae</taxon>
        <taxon>Pseudoalteromonas</taxon>
    </lineage>
</organism>
<dbReference type="GO" id="GO:0005886">
    <property type="term" value="C:plasma membrane"/>
    <property type="evidence" value="ECO:0007669"/>
    <property type="project" value="UniProtKB-SubCell"/>
</dbReference>
<dbReference type="eggNOG" id="COG2244">
    <property type="taxonomic scope" value="Bacteria"/>
</dbReference>
<evidence type="ECO:0000256" key="5">
    <source>
        <dbReference type="ARBA" id="ARBA00023136"/>
    </source>
</evidence>
<comment type="caution">
    <text evidence="7">The sequence shown here is derived from an EMBL/GenBank/DDBJ whole genome shotgun (WGS) entry which is preliminary data.</text>
</comment>
<feature type="transmembrane region" description="Helical" evidence="6">
    <location>
        <begin position="406"/>
        <end position="425"/>
    </location>
</feature>
<dbReference type="Proteomes" id="UP000033664">
    <property type="component" value="Unassembled WGS sequence"/>
</dbReference>
<evidence type="ECO:0000256" key="4">
    <source>
        <dbReference type="ARBA" id="ARBA00022989"/>
    </source>
</evidence>
<feature type="transmembrane region" description="Helical" evidence="6">
    <location>
        <begin position="317"/>
        <end position="335"/>
    </location>
</feature>
<evidence type="ECO:0000313" key="7">
    <source>
        <dbReference type="EMBL" id="KJZ02216.1"/>
    </source>
</evidence>
<protein>
    <submittedName>
        <fullName evidence="7">Uncharacterized protein</fullName>
    </submittedName>
</protein>
<feature type="transmembrane region" description="Helical" evidence="6">
    <location>
        <begin position="199"/>
        <end position="216"/>
    </location>
</feature>
<evidence type="ECO:0000313" key="8">
    <source>
        <dbReference type="Proteomes" id="UP000033664"/>
    </source>
</evidence>
<feature type="transmembrane region" description="Helical" evidence="6">
    <location>
        <begin position="37"/>
        <end position="61"/>
    </location>
</feature>
<dbReference type="AlphaFoldDB" id="A0A0F4Q3E5"/>
<feature type="transmembrane region" description="Helical" evidence="6">
    <location>
        <begin position="161"/>
        <end position="179"/>
    </location>
</feature>
<dbReference type="PANTHER" id="PTHR30250">
    <property type="entry name" value="PST FAMILY PREDICTED COLANIC ACID TRANSPORTER"/>
    <property type="match status" value="1"/>
</dbReference>
<gene>
    <name evidence="7" type="ORF">TW72_00630</name>
</gene>
<keyword evidence="8" id="KW-1185">Reference proteome</keyword>
<comment type="subcellular location">
    <subcellularLocation>
        <location evidence="1">Cell membrane</location>
        <topology evidence="1">Multi-pass membrane protein</topology>
    </subcellularLocation>
</comment>
<name>A0A0F4Q3E5_9GAMM</name>
<dbReference type="InterPro" id="IPR050833">
    <property type="entry name" value="Poly_Biosynth_Transport"/>
</dbReference>
<feature type="transmembrane region" description="Helical" evidence="6">
    <location>
        <begin position="5"/>
        <end position="25"/>
    </location>
</feature>
<feature type="transmembrane region" description="Helical" evidence="6">
    <location>
        <begin position="437"/>
        <end position="460"/>
    </location>
</feature>
<evidence type="ECO:0000256" key="6">
    <source>
        <dbReference type="SAM" id="Phobius"/>
    </source>
</evidence>
<evidence type="ECO:0000256" key="3">
    <source>
        <dbReference type="ARBA" id="ARBA00022692"/>
    </source>
</evidence>
<dbReference type="Pfam" id="PF13440">
    <property type="entry name" value="Polysacc_synt_3"/>
    <property type="match status" value="1"/>
</dbReference>
<dbReference type="EMBL" id="JXXZ01000001">
    <property type="protein sequence ID" value="KJZ02216.1"/>
    <property type="molecule type" value="Genomic_DNA"/>
</dbReference>
<feature type="transmembrane region" description="Helical" evidence="6">
    <location>
        <begin position="373"/>
        <end position="394"/>
    </location>
</feature>
<reference evidence="7 8" key="1">
    <citation type="journal article" date="2015" name="BMC Genomics">
        <title>Genome mining reveals unlocked bioactive potential of marine Gram-negative bacteria.</title>
        <authorList>
            <person name="Machado H."/>
            <person name="Sonnenschein E.C."/>
            <person name="Melchiorsen J."/>
            <person name="Gram L."/>
        </authorList>
    </citation>
    <scope>NUCLEOTIDE SEQUENCE [LARGE SCALE GENOMIC DNA]</scope>
    <source>
        <strain evidence="7 8">S3137</strain>
    </source>
</reference>